<feature type="compositionally biased region" description="Basic and acidic residues" evidence="2">
    <location>
        <begin position="21"/>
        <end position="36"/>
    </location>
</feature>
<feature type="region of interest" description="Disordered" evidence="2">
    <location>
        <begin position="1"/>
        <end position="36"/>
    </location>
</feature>
<feature type="compositionally biased region" description="Basic residues" evidence="2">
    <location>
        <begin position="11"/>
        <end position="20"/>
    </location>
</feature>
<dbReference type="PANTHER" id="PTHR45389">
    <property type="entry name" value="WD REPEAT-CONTAINING PROTEIN RUP1"/>
    <property type="match status" value="1"/>
</dbReference>
<protein>
    <submittedName>
        <fullName evidence="3">Uncharacterized protein</fullName>
    </submittedName>
</protein>
<proteinExistence type="predicted"/>
<feature type="repeat" description="WD" evidence="1">
    <location>
        <begin position="249"/>
        <end position="289"/>
    </location>
</feature>
<sequence>MTSTSTLYPRRPIKPKRDKQHQHPFEDQDRDQDQPRRQWDFRLSTVVSPPAAPHAISDALGTIEFDPTRRVLATAGIARKIRIFNVSSMLQDHEEIDGQTRFLDQGACCEFYICTPAKLSSVRFRPEAAGRVIGAGDYDGVVTEYDLEKRVAVFERDEHGGRRVWSLAYSHCAPTLCASGSDDGTAQLWDTRAGVATCAGVVRPGERGEAVCSVEFEPGGGHGVGVGCADRGAYVYDARAVGAGPVVALRGHGRAVTYVRFVGDDKVVTSAADGSHRLWAAAEGKEVRVYRGHENGRSFVGMEVWRGGGLIGSGSESDEVYVYDLRWGEPVWVEGFGSQGGFVSCVSWREEDEGGGEEGVLVAGGTDGVVKLFQGRRKGVDEEEIVEQWEG</sequence>
<dbReference type="InterPro" id="IPR001680">
    <property type="entry name" value="WD40_rpt"/>
</dbReference>
<dbReference type="OrthoDB" id="273771at2759"/>
<dbReference type="Proteomes" id="UP001085076">
    <property type="component" value="Miscellaneous, Linkage group lg07"/>
</dbReference>
<dbReference type="SUPFAM" id="SSF50978">
    <property type="entry name" value="WD40 repeat-like"/>
    <property type="match status" value="1"/>
</dbReference>
<dbReference type="InterPro" id="IPR044616">
    <property type="entry name" value="RUP1/2"/>
</dbReference>
<dbReference type="PANTHER" id="PTHR45389:SF1">
    <property type="entry name" value="WD REPEAT-CONTAINING PROTEIN RUP1"/>
    <property type="match status" value="1"/>
</dbReference>
<evidence type="ECO:0000313" key="3">
    <source>
        <dbReference type="EMBL" id="KAJ0966704.1"/>
    </source>
</evidence>
<keyword evidence="1" id="KW-0853">WD repeat</keyword>
<dbReference type="EMBL" id="JAGGNH010000007">
    <property type="protein sequence ID" value="KAJ0966704.1"/>
    <property type="molecule type" value="Genomic_DNA"/>
</dbReference>
<dbReference type="InterPro" id="IPR015943">
    <property type="entry name" value="WD40/YVTN_repeat-like_dom_sf"/>
</dbReference>
<keyword evidence="4" id="KW-1185">Reference proteome</keyword>
<dbReference type="Gene3D" id="2.130.10.10">
    <property type="entry name" value="YVTN repeat-like/Quinoprotein amine dehydrogenase"/>
    <property type="match status" value="1"/>
</dbReference>
<dbReference type="Pfam" id="PF00400">
    <property type="entry name" value="WD40"/>
    <property type="match status" value="2"/>
</dbReference>
<evidence type="ECO:0000256" key="2">
    <source>
        <dbReference type="SAM" id="MobiDB-lite"/>
    </source>
</evidence>
<evidence type="ECO:0000256" key="1">
    <source>
        <dbReference type="PROSITE-ProRule" id="PRU00221"/>
    </source>
</evidence>
<accession>A0A9D5C612</accession>
<gene>
    <name evidence="3" type="ORF">J5N97_023621</name>
</gene>
<dbReference type="PROSITE" id="PS50082">
    <property type="entry name" value="WD_REPEATS_2"/>
    <property type="match status" value="1"/>
</dbReference>
<name>A0A9D5C612_9LILI</name>
<comment type="caution">
    <text evidence="3">The sequence shown here is derived from an EMBL/GenBank/DDBJ whole genome shotgun (WGS) entry which is preliminary data.</text>
</comment>
<dbReference type="AlphaFoldDB" id="A0A9D5C612"/>
<organism evidence="3 4">
    <name type="scientific">Dioscorea zingiberensis</name>
    <dbReference type="NCBI Taxonomy" id="325984"/>
    <lineage>
        <taxon>Eukaryota</taxon>
        <taxon>Viridiplantae</taxon>
        <taxon>Streptophyta</taxon>
        <taxon>Embryophyta</taxon>
        <taxon>Tracheophyta</taxon>
        <taxon>Spermatophyta</taxon>
        <taxon>Magnoliopsida</taxon>
        <taxon>Liliopsida</taxon>
        <taxon>Dioscoreales</taxon>
        <taxon>Dioscoreaceae</taxon>
        <taxon>Dioscorea</taxon>
    </lineage>
</organism>
<dbReference type="GO" id="GO:0010224">
    <property type="term" value="P:response to UV-B"/>
    <property type="evidence" value="ECO:0007669"/>
    <property type="project" value="TreeGrafter"/>
</dbReference>
<reference evidence="3" key="1">
    <citation type="submission" date="2021-03" db="EMBL/GenBank/DDBJ databases">
        <authorList>
            <person name="Li Z."/>
            <person name="Yang C."/>
        </authorList>
    </citation>
    <scope>NUCLEOTIDE SEQUENCE</scope>
    <source>
        <strain evidence="3">Dzin_1.0</strain>
        <tissue evidence="3">Leaf</tissue>
    </source>
</reference>
<evidence type="ECO:0000313" key="4">
    <source>
        <dbReference type="Proteomes" id="UP001085076"/>
    </source>
</evidence>
<dbReference type="SMART" id="SM00320">
    <property type="entry name" value="WD40"/>
    <property type="match status" value="7"/>
</dbReference>
<dbReference type="InterPro" id="IPR036322">
    <property type="entry name" value="WD40_repeat_dom_sf"/>
</dbReference>
<reference evidence="3" key="2">
    <citation type="journal article" date="2022" name="Hortic Res">
        <title>The genome of Dioscorea zingiberensis sheds light on the biosynthesis, origin and evolution of the medicinally important diosgenin saponins.</title>
        <authorList>
            <person name="Li Y."/>
            <person name="Tan C."/>
            <person name="Li Z."/>
            <person name="Guo J."/>
            <person name="Li S."/>
            <person name="Chen X."/>
            <person name="Wang C."/>
            <person name="Dai X."/>
            <person name="Yang H."/>
            <person name="Song W."/>
            <person name="Hou L."/>
            <person name="Xu J."/>
            <person name="Tong Z."/>
            <person name="Xu A."/>
            <person name="Yuan X."/>
            <person name="Wang W."/>
            <person name="Yang Q."/>
            <person name="Chen L."/>
            <person name="Sun Z."/>
            <person name="Wang K."/>
            <person name="Pan B."/>
            <person name="Chen J."/>
            <person name="Bao Y."/>
            <person name="Liu F."/>
            <person name="Qi X."/>
            <person name="Gang D.R."/>
            <person name="Wen J."/>
            <person name="Li J."/>
        </authorList>
    </citation>
    <scope>NUCLEOTIDE SEQUENCE</scope>
    <source>
        <strain evidence="3">Dzin_1.0</strain>
    </source>
</reference>